<dbReference type="Pfam" id="PF01027">
    <property type="entry name" value="Bax1-I"/>
    <property type="match status" value="1"/>
</dbReference>
<gene>
    <name evidence="6" type="ORF">ONB1V03_LOCUS22760</name>
</gene>
<organism evidence="6">
    <name type="scientific">Oppiella nova</name>
    <dbReference type="NCBI Taxonomy" id="334625"/>
    <lineage>
        <taxon>Eukaryota</taxon>
        <taxon>Metazoa</taxon>
        <taxon>Ecdysozoa</taxon>
        <taxon>Arthropoda</taxon>
        <taxon>Chelicerata</taxon>
        <taxon>Arachnida</taxon>
        <taxon>Acari</taxon>
        <taxon>Acariformes</taxon>
        <taxon>Sarcoptiformes</taxon>
        <taxon>Oribatida</taxon>
        <taxon>Brachypylina</taxon>
        <taxon>Oppioidea</taxon>
        <taxon>Oppiidae</taxon>
        <taxon>Oppiella</taxon>
    </lineage>
</organism>
<dbReference type="EMBL" id="CAJPVJ010053156">
    <property type="protein sequence ID" value="CAG2183339.1"/>
    <property type="molecule type" value="Genomic_DNA"/>
</dbReference>
<dbReference type="GO" id="GO:0016020">
    <property type="term" value="C:membrane"/>
    <property type="evidence" value="ECO:0007669"/>
    <property type="project" value="UniProtKB-SubCell"/>
</dbReference>
<dbReference type="OrthoDB" id="6285520at2759"/>
<feature type="non-terminal residue" evidence="6">
    <location>
        <position position="1"/>
    </location>
</feature>
<reference evidence="6" key="1">
    <citation type="submission" date="2020-11" db="EMBL/GenBank/DDBJ databases">
        <authorList>
            <person name="Tran Van P."/>
        </authorList>
    </citation>
    <scope>NUCLEOTIDE SEQUENCE</scope>
</reference>
<protein>
    <submittedName>
        <fullName evidence="6">Uncharacterized protein</fullName>
    </submittedName>
</protein>
<evidence type="ECO:0000256" key="1">
    <source>
        <dbReference type="ARBA" id="ARBA00004141"/>
    </source>
</evidence>
<evidence type="ECO:0000256" key="2">
    <source>
        <dbReference type="ARBA" id="ARBA00022692"/>
    </source>
</evidence>
<name>A0A7R9R2I9_9ACAR</name>
<feature type="transmembrane region" description="Helical" evidence="5">
    <location>
        <begin position="16"/>
        <end position="36"/>
    </location>
</feature>
<comment type="subcellular location">
    <subcellularLocation>
        <location evidence="1">Membrane</location>
        <topology evidence="1">Multi-pass membrane protein</topology>
    </subcellularLocation>
</comment>
<keyword evidence="3 5" id="KW-1133">Transmembrane helix</keyword>
<proteinExistence type="predicted"/>
<accession>A0A7R9R2I9</accession>
<feature type="transmembrane region" description="Helical" evidence="5">
    <location>
        <begin position="42"/>
        <end position="60"/>
    </location>
</feature>
<keyword evidence="4 5" id="KW-0472">Membrane</keyword>
<feature type="non-terminal residue" evidence="6">
    <location>
        <position position="63"/>
    </location>
</feature>
<dbReference type="EMBL" id="OC967981">
    <property type="protein sequence ID" value="CAD7666258.1"/>
    <property type="molecule type" value="Genomic_DNA"/>
</dbReference>
<dbReference type="AlphaFoldDB" id="A0A7R9R2I9"/>
<evidence type="ECO:0000256" key="4">
    <source>
        <dbReference type="ARBA" id="ARBA00023136"/>
    </source>
</evidence>
<keyword evidence="7" id="KW-1185">Reference proteome</keyword>
<evidence type="ECO:0000256" key="3">
    <source>
        <dbReference type="ARBA" id="ARBA00022989"/>
    </source>
</evidence>
<evidence type="ECO:0000313" key="6">
    <source>
        <dbReference type="EMBL" id="CAD7666258.1"/>
    </source>
</evidence>
<keyword evidence="2 5" id="KW-0812">Transmembrane</keyword>
<sequence>PTLNYYIKGFTNGPELVAASLASTGAIFFALSGYAMTTRKDFSYLGGFLFVVAIVASIAGRRD</sequence>
<evidence type="ECO:0000256" key="5">
    <source>
        <dbReference type="SAM" id="Phobius"/>
    </source>
</evidence>
<dbReference type="InterPro" id="IPR006214">
    <property type="entry name" value="Bax_inhibitor_1-related"/>
</dbReference>
<dbReference type="Proteomes" id="UP000728032">
    <property type="component" value="Unassembled WGS sequence"/>
</dbReference>
<evidence type="ECO:0000313" key="7">
    <source>
        <dbReference type="Proteomes" id="UP000728032"/>
    </source>
</evidence>